<feature type="compositionally biased region" description="Basic and acidic residues" evidence="1">
    <location>
        <begin position="350"/>
        <end position="387"/>
    </location>
</feature>
<feature type="compositionally biased region" description="Basic residues" evidence="1">
    <location>
        <begin position="222"/>
        <end position="238"/>
    </location>
</feature>
<feature type="compositionally biased region" description="Basic residues" evidence="1">
    <location>
        <begin position="578"/>
        <end position="590"/>
    </location>
</feature>
<dbReference type="GO" id="GO:0000502">
    <property type="term" value="C:proteasome complex"/>
    <property type="evidence" value="ECO:0007669"/>
    <property type="project" value="UniProtKB-KW"/>
</dbReference>
<feature type="compositionally biased region" description="Basic residues" evidence="1">
    <location>
        <begin position="97"/>
        <end position="112"/>
    </location>
</feature>
<organism evidence="2">
    <name type="scientific">uncultured Nocardioidaceae bacterium</name>
    <dbReference type="NCBI Taxonomy" id="253824"/>
    <lineage>
        <taxon>Bacteria</taxon>
        <taxon>Bacillati</taxon>
        <taxon>Actinomycetota</taxon>
        <taxon>Actinomycetes</taxon>
        <taxon>Propionibacteriales</taxon>
        <taxon>Nocardioidaceae</taxon>
        <taxon>environmental samples</taxon>
    </lineage>
</organism>
<feature type="non-terminal residue" evidence="2">
    <location>
        <position position="1"/>
    </location>
</feature>
<evidence type="ECO:0000256" key="1">
    <source>
        <dbReference type="SAM" id="MobiDB-lite"/>
    </source>
</evidence>
<dbReference type="AlphaFoldDB" id="A0A6J4LSQ7"/>
<name>A0A6J4LSQ7_9ACTN</name>
<protein>
    <submittedName>
        <fullName evidence="2">Bacterial proteasome-activating AAA-ATPase (PAN)</fullName>
    </submittedName>
</protein>
<feature type="compositionally biased region" description="Basic and acidic residues" evidence="1">
    <location>
        <begin position="410"/>
        <end position="419"/>
    </location>
</feature>
<feature type="compositionally biased region" description="Low complexity" evidence="1">
    <location>
        <begin position="252"/>
        <end position="275"/>
    </location>
</feature>
<feature type="non-terminal residue" evidence="2">
    <location>
        <position position="590"/>
    </location>
</feature>
<gene>
    <name evidence="2" type="ORF">AVDCRST_MAG24-1262</name>
</gene>
<feature type="compositionally biased region" description="Basic and acidic residues" evidence="1">
    <location>
        <begin position="205"/>
        <end position="217"/>
    </location>
</feature>
<dbReference type="EMBL" id="CADCUF010000194">
    <property type="protein sequence ID" value="CAA9340607.1"/>
    <property type="molecule type" value="Genomic_DNA"/>
</dbReference>
<feature type="compositionally biased region" description="Basic and acidic residues" evidence="1">
    <location>
        <begin position="450"/>
        <end position="461"/>
    </location>
</feature>
<accession>A0A6J4LSQ7</accession>
<proteinExistence type="predicted"/>
<feature type="compositionally biased region" description="Basic residues" evidence="1">
    <location>
        <begin position="141"/>
        <end position="182"/>
    </location>
</feature>
<reference evidence="2" key="1">
    <citation type="submission" date="2020-02" db="EMBL/GenBank/DDBJ databases">
        <authorList>
            <person name="Meier V. D."/>
        </authorList>
    </citation>
    <scope>NUCLEOTIDE SEQUENCE</scope>
    <source>
        <strain evidence="2">AVDCRST_MAG24</strain>
    </source>
</reference>
<feature type="compositionally biased region" description="Basic and acidic residues" evidence="1">
    <location>
        <begin position="278"/>
        <end position="302"/>
    </location>
</feature>
<keyword evidence="2" id="KW-0647">Proteasome</keyword>
<feature type="compositionally biased region" description="Basic and acidic residues" evidence="1">
    <location>
        <begin position="495"/>
        <end position="536"/>
    </location>
</feature>
<evidence type="ECO:0000313" key="2">
    <source>
        <dbReference type="EMBL" id="CAA9340607.1"/>
    </source>
</evidence>
<feature type="region of interest" description="Disordered" evidence="1">
    <location>
        <begin position="1"/>
        <end position="590"/>
    </location>
</feature>
<feature type="compositionally biased region" description="Low complexity" evidence="1">
    <location>
        <begin position="13"/>
        <end position="44"/>
    </location>
</feature>
<feature type="compositionally biased region" description="Gly residues" evidence="1">
    <location>
        <begin position="45"/>
        <end position="57"/>
    </location>
</feature>
<sequence>ARKRLGRRRPEQPGGLRAAGAGRLPRAGGVGPAAQAGRLAPPGAGARGGAVAGAGEPGGRDRPERPARRHPAGGAGPDPRAEGGGRAPRPAAERVRRLPHPPRRRHGRRLPRRPQDARGRQPGRRARRAPAGAGGHAQRGHERRARARVRAPGRRRHAQGAARGRGRRPRPGPGHRPHRRRARGDARRLAQGPAAQGRRLPAAREPQRLRLRAHPEVGGRGARPRGGPRHRLRRHRRPGHADRADPRRRRAAVPAQGPVQGAPAASAQGRAAVRPARVRQDAHRQGRREQPGQEGRAGDRQAGRPRVLPEHQGPGAAEQVRRRDRAPHPAGVPAGAGEGLRGHAGHRLLRRDGLHLPHPRVGRELRRRDDHRPAAAQRDRRCGDAGERRRHRRVQPRGHDRPGDPAARPARREDQDRAPGRRGGPRHLRQVHRDRAAAARGGPRRARRQPPGDRRGHDPARRRAHLHRGRGEPLPRGHLRQRRQGGPVLQGLQLRRHDREHRRAGQEDGHQGLPRDRRQGVAPDAPHDGVHRRVQGERGPPQHHQPRRLGPHLRQEGRAHRLHPHARHQLQGLGDRPLHRHRRQHRPVPL</sequence>